<protein>
    <submittedName>
        <fullName evidence="1">Uncharacterized protein</fullName>
    </submittedName>
</protein>
<reference evidence="1 2" key="1">
    <citation type="journal article" date="2016" name="Int. J. Syst. Evol. Microbiol.">
        <title>Descriptions of Anaerotaenia torta gen. nov., sp. nov. and Anaerocolumna cellulosilytica gen. nov., sp. nov. isolated from a methanogenic reactor of cattle waste.</title>
        <authorList>
            <person name="Uek A."/>
            <person name="Ohtaki Y."/>
            <person name="Kaku N."/>
            <person name="Ueki K."/>
        </authorList>
    </citation>
    <scope>NUCLEOTIDE SEQUENCE [LARGE SCALE GENOMIC DNA]</scope>
    <source>
        <strain evidence="1 2">SN021</strain>
    </source>
</reference>
<dbReference type="RefSeq" id="WP_184092416.1">
    <property type="nucleotide sequence ID" value="NZ_AP023367.1"/>
</dbReference>
<sequence>MYDEMNQELEKLRVGIQKDKKKLNIIKDLEKQLMELERKEADLSWQLKKEEEDVEKLNKASITVMFYTILGSKDKQMEKERQEALAVRLKLEETLSEMDAIKNSIYKLRTERMEYSGYEQKYNTLYEQKYNLLKNSGREDAKQIIDIEEAISFCQSNLKEIEEAITVGKRIIDRVLSAESSLSSAEGWGVWDMLGGGLITDMVKHSHIDDAKAAVSEIQSLLNQFRSELTDIKIESDIEINIEGFVKFADFFFDGLIADWVIQSRINDSKESVSQVKRGVESVLSRLENMKRAAKGQITGLRTQLTILVESK</sequence>
<accession>A0A6S6RA97</accession>
<dbReference type="AlphaFoldDB" id="A0A6S6RA97"/>
<evidence type="ECO:0000313" key="1">
    <source>
        <dbReference type="EMBL" id="BCJ96035.1"/>
    </source>
</evidence>
<proteinExistence type="predicted"/>
<name>A0A6S6RA97_9FIRM</name>
<evidence type="ECO:0000313" key="2">
    <source>
        <dbReference type="Proteomes" id="UP000515561"/>
    </source>
</evidence>
<dbReference type="KEGG" id="acel:acsn021_36040"/>
<dbReference type="EMBL" id="AP023367">
    <property type="protein sequence ID" value="BCJ96035.1"/>
    <property type="molecule type" value="Genomic_DNA"/>
</dbReference>
<dbReference type="Proteomes" id="UP000515561">
    <property type="component" value="Chromosome"/>
</dbReference>
<keyword evidence="2" id="KW-1185">Reference proteome</keyword>
<gene>
    <name evidence="1" type="ORF">acsn021_36040</name>
</gene>
<organism evidence="1 2">
    <name type="scientific">Anaerocolumna cellulosilytica</name>
    <dbReference type="NCBI Taxonomy" id="433286"/>
    <lineage>
        <taxon>Bacteria</taxon>
        <taxon>Bacillati</taxon>
        <taxon>Bacillota</taxon>
        <taxon>Clostridia</taxon>
        <taxon>Lachnospirales</taxon>
        <taxon>Lachnospiraceae</taxon>
        <taxon>Anaerocolumna</taxon>
    </lineage>
</organism>